<dbReference type="RefSeq" id="XP_002542168.1">
    <property type="nucleotide sequence ID" value="XM_002542122.1"/>
</dbReference>
<accession>C4JJ77</accession>
<proteinExistence type="predicted"/>
<name>C4JJ77_UNCRE</name>
<dbReference type="KEGG" id="ure:UREG_01684"/>
<dbReference type="eggNOG" id="ENOG502SSZH">
    <property type="taxonomic scope" value="Eukaryota"/>
</dbReference>
<dbReference type="EMBL" id="CH476615">
    <property type="protein sequence ID" value="EEP76835.1"/>
    <property type="molecule type" value="Genomic_DNA"/>
</dbReference>
<keyword evidence="2" id="KW-1185">Reference proteome</keyword>
<dbReference type="GeneID" id="8438733"/>
<dbReference type="Proteomes" id="UP000002058">
    <property type="component" value="Unassembled WGS sequence"/>
</dbReference>
<dbReference type="HOGENOM" id="CLU_051198_0_0_1"/>
<evidence type="ECO:0000313" key="1">
    <source>
        <dbReference type="EMBL" id="EEP76835.1"/>
    </source>
</evidence>
<organism evidence="1 2">
    <name type="scientific">Uncinocarpus reesii (strain UAMH 1704)</name>
    <dbReference type="NCBI Taxonomy" id="336963"/>
    <lineage>
        <taxon>Eukaryota</taxon>
        <taxon>Fungi</taxon>
        <taxon>Dikarya</taxon>
        <taxon>Ascomycota</taxon>
        <taxon>Pezizomycotina</taxon>
        <taxon>Eurotiomycetes</taxon>
        <taxon>Eurotiomycetidae</taxon>
        <taxon>Onygenales</taxon>
        <taxon>Onygenaceae</taxon>
        <taxon>Uncinocarpus</taxon>
    </lineage>
</organism>
<dbReference type="AlphaFoldDB" id="C4JJ77"/>
<sequence>MSIPIHTTRRVSLPCGDIIVTAGTEDHRAVLPPNVSSLKILGSVSDYYQMAAYQSNGRSSILDGKPFFTFGETIQKGHNGEFIGVIPNTSAPVVYREANPIEVTHMPEGVPAPLVELTDTERSFERESGYNIILQPEGGICEATPPGHGWTWYKKYIEQQNIDGTMTRIYYGTGIAPVKIEQTTGQLVSRRVVHGQLLFDRQQPGFGTFCAVRDGTWYYLWGQLGEHIYLARVGIWYAIQRELYEFWNGYTFTHDMDAMVPVLAGYSSGSFFRTDLFGHRYSWASSERFPRKSLAFLSAAEAVIGANLQFDMLHQGGFWKDICLSELPAVLLGRVRSRTALIEAMAQLAEVHQMANDGGITIRLVGTTRESLDQATKNIRELIVNLYRELRKEEGFNARDMGFERRSLGFNFRRRARDAMRRVFRRSARRYDEEDY</sequence>
<protein>
    <submittedName>
        <fullName evidence="1">Uncharacterized protein</fullName>
    </submittedName>
</protein>
<dbReference type="InParanoid" id="C4JJ77"/>
<reference evidence="2" key="1">
    <citation type="journal article" date="2009" name="Genome Res.">
        <title>Comparative genomic analyses of the human fungal pathogens Coccidioides and their relatives.</title>
        <authorList>
            <person name="Sharpton T.J."/>
            <person name="Stajich J.E."/>
            <person name="Rounsley S.D."/>
            <person name="Gardner M.J."/>
            <person name="Wortman J.R."/>
            <person name="Jordar V.S."/>
            <person name="Maiti R."/>
            <person name="Kodira C.D."/>
            <person name="Neafsey D.E."/>
            <person name="Zeng Q."/>
            <person name="Hung C.-Y."/>
            <person name="McMahan C."/>
            <person name="Muszewska A."/>
            <person name="Grynberg M."/>
            <person name="Mandel M.A."/>
            <person name="Kellner E.M."/>
            <person name="Barker B.M."/>
            <person name="Galgiani J.N."/>
            <person name="Orbach M.J."/>
            <person name="Kirkland T.N."/>
            <person name="Cole G.T."/>
            <person name="Henn M.R."/>
            <person name="Birren B.W."/>
            <person name="Taylor J.W."/>
        </authorList>
    </citation>
    <scope>NUCLEOTIDE SEQUENCE [LARGE SCALE GENOMIC DNA]</scope>
    <source>
        <strain evidence="2">UAMH 1704</strain>
    </source>
</reference>
<dbReference type="VEuPathDB" id="FungiDB:UREG_01684"/>
<dbReference type="OrthoDB" id="2583188at2759"/>
<gene>
    <name evidence="1" type="ORF">UREG_01684</name>
</gene>
<evidence type="ECO:0000313" key="2">
    <source>
        <dbReference type="Proteomes" id="UP000002058"/>
    </source>
</evidence>